<evidence type="ECO:0000313" key="3">
    <source>
        <dbReference type="Proteomes" id="UP001221757"/>
    </source>
</evidence>
<comment type="caution">
    <text evidence="2">The sequence shown here is derived from an EMBL/GenBank/DDBJ whole genome shotgun (WGS) entry which is preliminary data.</text>
</comment>
<reference evidence="2" key="1">
    <citation type="submission" date="2023-03" db="EMBL/GenBank/DDBJ databases">
        <title>Massive genome expansion in bonnet fungi (Mycena s.s.) driven by repeated elements and novel gene families across ecological guilds.</title>
        <authorList>
            <consortium name="Lawrence Berkeley National Laboratory"/>
            <person name="Harder C.B."/>
            <person name="Miyauchi S."/>
            <person name="Viragh M."/>
            <person name="Kuo A."/>
            <person name="Thoen E."/>
            <person name="Andreopoulos B."/>
            <person name="Lu D."/>
            <person name="Skrede I."/>
            <person name="Drula E."/>
            <person name="Henrissat B."/>
            <person name="Morin E."/>
            <person name="Kohler A."/>
            <person name="Barry K."/>
            <person name="LaButti K."/>
            <person name="Morin E."/>
            <person name="Salamov A."/>
            <person name="Lipzen A."/>
            <person name="Mereny Z."/>
            <person name="Hegedus B."/>
            <person name="Baldrian P."/>
            <person name="Stursova M."/>
            <person name="Weitz H."/>
            <person name="Taylor A."/>
            <person name="Grigoriev I.V."/>
            <person name="Nagy L.G."/>
            <person name="Martin F."/>
            <person name="Kauserud H."/>
        </authorList>
    </citation>
    <scope>NUCLEOTIDE SEQUENCE</scope>
    <source>
        <strain evidence="2">CBHHK067</strain>
    </source>
</reference>
<accession>A0AAD7H330</accession>
<feature type="region of interest" description="Disordered" evidence="1">
    <location>
        <begin position="724"/>
        <end position="744"/>
    </location>
</feature>
<evidence type="ECO:0000313" key="2">
    <source>
        <dbReference type="EMBL" id="KAJ7710710.1"/>
    </source>
</evidence>
<feature type="region of interest" description="Disordered" evidence="1">
    <location>
        <begin position="85"/>
        <end position="118"/>
    </location>
</feature>
<protein>
    <submittedName>
        <fullName evidence="2">Uncharacterized protein</fullName>
    </submittedName>
</protein>
<feature type="region of interest" description="Disordered" evidence="1">
    <location>
        <begin position="216"/>
        <end position="235"/>
    </location>
</feature>
<name>A0AAD7H330_MYCRO</name>
<feature type="compositionally biased region" description="Basic residues" evidence="1">
    <location>
        <begin position="728"/>
        <end position="744"/>
    </location>
</feature>
<feature type="compositionally biased region" description="Gly residues" evidence="1">
    <location>
        <begin position="181"/>
        <end position="194"/>
    </location>
</feature>
<sequence>MKPVFTPSVIRNSKELPNTVQGAEIQSLGLVRNNEWVTSVVMAKGEAQVAARYGYRAYISGNEGEEQRSISNGANKEQKDAKLIKLEWKEGRERDRKESTRGDEAKPRDYKERTTRKKEGTHFPIVRLGARRGNARTVVAADVAVAEYKDGAGNAEKVDEVDAEGGARDADAEMVQKTRWGAGGGVARGGGSGGAEAEDGSGSAVRNEWPAGIAAVTAGERSGDRGGAQRRRQEWQRRRCVEQWAGHGDHDEDKFDRGGRRRRSVTHLYIERGDVGESDYPVVGNIRGKMGTRRGKRKICHAQYEERVSLGAGYWRRGGGQGHSASALILEERFWTWRAWVSTFEHLKEVSCPEASAPSAPRQDNPIFPVSRGGHQLLRHRRGEGTTVEFGSTSVSADTAGQDEDRWLGDVPESCGNGQGRDRASFQQNLGARKYSNPNPSAPFRLTIPHLLSFSRLGCIAKPGVHLGVTILTLVVDLQAGLALLRNQVCILNIGSVGASDDGVHLGVTLVAPVGILQVWRYWRTRVNRRIFVAWEQVMMAPSFLSSKSSKMWLHRKASMCTICAGKIYKDVPTEVSDAESAAREIPSAVAATFPPPDLSVTDLLAVKLPGIAEKAPQQLPQDEGLVQHRFAKLTPASKDRRDVQLAAFFGTAAALNADTVMQNFAASREQNKGSRHPKFPAVRVPIQTYGSEFGRAAKKKDIAGPEAIRLSGSVERQKKYITEGGRRRQTAVRIRRVRSQTDH</sequence>
<dbReference type="EMBL" id="JARKIE010000001">
    <property type="protein sequence ID" value="KAJ7710710.1"/>
    <property type="molecule type" value="Genomic_DNA"/>
</dbReference>
<dbReference type="Proteomes" id="UP001221757">
    <property type="component" value="Unassembled WGS sequence"/>
</dbReference>
<feature type="region of interest" description="Disordered" evidence="1">
    <location>
        <begin position="181"/>
        <end position="206"/>
    </location>
</feature>
<organism evidence="2 3">
    <name type="scientific">Mycena rosella</name>
    <name type="common">Pink bonnet</name>
    <name type="synonym">Agaricus rosellus</name>
    <dbReference type="NCBI Taxonomy" id="1033263"/>
    <lineage>
        <taxon>Eukaryota</taxon>
        <taxon>Fungi</taxon>
        <taxon>Dikarya</taxon>
        <taxon>Basidiomycota</taxon>
        <taxon>Agaricomycotina</taxon>
        <taxon>Agaricomycetes</taxon>
        <taxon>Agaricomycetidae</taxon>
        <taxon>Agaricales</taxon>
        <taxon>Marasmiineae</taxon>
        <taxon>Mycenaceae</taxon>
        <taxon>Mycena</taxon>
    </lineage>
</organism>
<proteinExistence type="predicted"/>
<evidence type="ECO:0000256" key="1">
    <source>
        <dbReference type="SAM" id="MobiDB-lite"/>
    </source>
</evidence>
<dbReference type="AlphaFoldDB" id="A0AAD7H330"/>
<keyword evidence="3" id="KW-1185">Reference proteome</keyword>
<gene>
    <name evidence="2" type="ORF">B0H17DRAFT_1173617</name>
</gene>